<keyword evidence="1" id="KW-1133">Transmembrane helix</keyword>
<accession>A0A7K8LQY6</accession>
<evidence type="ECO:0000256" key="1">
    <source>
        <dbReference type="SAM" id="Phobius"/>
    </source>
</evidence>
<gene>
    <name evidence="2" type="primary">Erv31_16</name>
    <name evidence="2" type="ORF">ARDKOR_R15365</name>
</gene>
<dbReference type="PANTHER" id="PTHR10424">
    <property type="entry name" value="VIRAL ENVELOPE PROTEIN"/>
    <property type="match status" value="1"/>
</dbReference>
<feature type="non-terminal residue" evidence="2">
    <location>
        <position position="246"/>
    </location>
</feature>
<evidence type="ECO:0000313" key="2">
    <source>
        <dbReference type="EMBL" id="NXE30833.1"/>
    </source>
</evidence>
<comment type="caution">
    <text evidence="2">The sequence shown here is derived from an EMBL/GenBank/DDBJ whole genome shotgun (WGS) entry which is preliminary data.</text>
</comment>
<dbReference type="AlphaFoldDB" id="A0A7K8LQY6"/>
<dbReference type="Gene3D" id="1.10.287.210">
    <property type="match status" value="1"/>
</dbReference>
<dbReference type="EMBL" id="VWPR01006107">
    <property type="protein sequence ID" value="NXE30833.1"/>
    <property type="molecule type" value="Genomic_DNA"/>
</dbReference>
<name>A0A7K8LQY6_9AVES</name>
<dbReference type="PANTHER" id="PTHR10424:SF68">
    <property type="entry name" value="ENDOGENOUS RETROVIRUS GROUP 3 MEMBER 1 ENV POLYPROTEIN"/>
    <property type="match status" value="1"/>
</dbReference>
<evidence type="ECO:0000313" key="3">
    <source>
        <dbReference type="Proteomes" id="UP000560386"/>
    </source>
</evidence>
<proteinExistence type="predicted"/>
<protein>
    <submittedName>
        <fullName evidence="2">ENR1 protein</fullName>
    </submittedName>
</protein>
<keyword evidence="1" id="KW-0812">Transmembrane</keyword>
<reference evidence="2 3" key="1">
    <citation type="submission" date="2019-09" db="EMBL/GenBank/DDBJ databases">
        <title>Bird 10,000 Genomes (B10K) Project - Family phase.</title>
        <authorList>
            <person name="Zhang G."/>
        </authorList>
    </citation>
    <scope>NUCLEOTIDE SEQUENCE [LARGE SCALE GENOMIC DNA]</scope>
    <source>
        <strain evidence="2">B10K-CU-031-01</strain>
        <tissue evidence="2">Muscle</tissue>
    </source>
</reference>
<sequence length="246" mass="27633">HVCKALPANWSGVCYVGVIRPLFFLLPKMDGNHVGVKVDDNLKREKRSKLTDTSLTDGSSRQTWIDDRFTPQRIIQHYGPATWNPNELISGAREPVYSLNRIIRLQAVLEVITNQTADALDLLAGQATQMRRAIFQHRVVLDYLLAEEGGVCGKLNDSNRCLKMDNNGKGVKQITAGIRKLAHVPVQAWKGWDVDVFSWLPGGVWVKLILFYLLCGLVMLLFLPCIIPCFIQLIQCAVTNMQFVST</sequence>
<organism evidence="2 3">
    <name type="scientific">Ardeotis kori</name>
    <dbReference type="NCBI Taxonomy" id="89386"/>
    <lineage>
        <taxon>Eukaryota</taxon>
        <taxon>Metazoa</taxon>
        <taxon>Chordata</taxon>
        <taxon>Craniata</taxon>
        <taxon>Vertebrata</taxon>
        <taxon>Euteleostomi</taxon>
        <taxon>Archelosauria</taxon>
        <taxon>Archosauria</taxon>
        <taxon>Dinosauria</taxon>
        <taxon>Saurischia</taxon>
        <taxon>Theropoda</taxon>
        <taxon>Coelurosauria</taxon>
        <taxon>Aves</taxon>
        <taxon>Neognathae</taxon>
        <taxon>Neoaves</taxon>
        <taxon>Otidimorphae</taxon>
        <taxon>Otidiformes</taxon>
        <taxon>Otididae</taxon>
        <taxon>Ardeotis</taxon>
    </lineage>
</organism>
<dbReference type="SUPFAM" id="SSF58069">
    <property type="entry name" value="Virus ectodomain"/>
    <property type="match status" value="1"/>
</dbReference>
<keyword evidence="1" id="KW-0472">Membrane</keyword>
<dbReference type="InterPro" id="IPR018154">
    <property type="entry name" value="TLV/ENV_coat_polyprotein"/>
</dbReference>
<feature type="transmembrane region" description="Helical" evidence="1">
    <location>
        <begin position="209"/>
        <end position="234"/>
    </location>
</feature>
<keyword evidence="3" id="KW-1185">Reference proteome</keyword>
<dbReference type="Proteomes" id="UP000560386">
    <property type="component" value="Unassembled WGS sequence"/>
</dbReference>
<feature type="non-terminal residue" evidence="2">
    <location>
        <position position="1"/>
    </location>
</feature>